<dbReference type="Pfam" id="PF08021">
    <property type="entry name" value="FAD_binding_9"/>
    <property type="match status" value="1"/>
</dbReference>
<protein>
    <submittedName>
        <fullName evidence="3">Siderophore-interacting protein</fullName>
    </submittedName>
</protein>
<proteinExistence type="inferred from homology"/>
<name>A0A6N8DMG1_RHOAC</name>
<evidence type="ECO:0000259" key="2">
    <source>
        <dbReference type="PROSITE" id="PS51384"/>
    </source>
</evidence>
<evidence type="ECO:0000313" key="3">
    <source>
        <dbReference type="EMBL" id="MTV31772.1"/>
    </source>
</evidence>
<dbReference type="AlphaFoldDB" id="A0A6N8DMG1"/>
<dbReference type="Gene3D" id="2.40.30.10">
    <property type="entry name" value="Translation factors"/>
    <property type="match status" value="1"/>
</dbReference>
<dbReference type="GO" id="GO:0016491">
    <property type="term" value="F:oxidoreductase activity"/>
    <property type="evidence" value="ECO:0007669"/>
    <property type="project" value="InterPro"/>
</dbReference>
<comment type="similarity">
    <text evidence="1">Belongs to the SIP oxidoreductase family.</text>
</comment>
<dbReference type="Gene3D" id="3.40.50.80">
    <property type="entry name" value="Nucleotide-binding domain of ferredoxin-NADP reductase (FNR) module"/>
    <property type="match status" value="1"/>
</dbReference>
<dbReference type="PROSITE" id="PS51384">
    <property type="entry name" value="FAD_FR"/>
    <property type="match status" value="1"/>
</dbReference>
<dbReference type="SUPFAM" id="SSF63380">
    <property type="entry name" value="Riboflavin synthase domain-like"/>
    <property type="match status" value="1"/>
</dbReference>
<reference evidence="3 4" key="1">
    <citation type="submission" date="2019-11" db="EMBL/GenBank/DDBJ databases">
        <title>Whole-genome sequence of a Rhodoblastus acidophilus DSM 142.</title>
        <authorList>
            <person name="Kyndt J.A."/>
            <person name="Meyer T.E."/>
        </authorList>
    </citation>
    <scope>NUCLEOTIDE SEQUENCE [LARGE SCALE GENOMIC DNA]</scope>
    <source>
        <strain evidence="3 4">DSM 142</strain>
    </source>
</reference>
<organism evidence="3 4">
    <name type="scientific">Rhodoblastus acidophilus</name>
    <name type="common">Rhodopseudomonas acidophila</name>
    <dbReference type="NCBI Taxonomy" id="1074"/>
    <lineage>
        <taxon>Bacteria</taxon>
        <taxon>Pseudomonadati</taxon>
        <taxon>Pseudomonadota</taxon>
        <taxon>Alphaproteobacteria</taxon>
        <taxon>Hyphomicrobiales</taxon>
        <taxon>Rhodoblastaceae</taxon>
        <taxon>Rhodoblastus</taxon>
    </lineage>
</organism>
<sequence>MLRFTFASPDLADFCSCAPDDHIKLFLPDPHGPGEVMRDYTPRAFDEARKILTIDFALHDAGPATAWALAAQPGDTLAIGGPRGSMVVADDFDAYLLVGDETALPAIGRRLESFSREKIPVTTVVVVDGPEHAQTFATMADWTPVWAFRRGAHADDATLLRRALNAWATPEGDAYVWIAAEAGAARRLRDYMLEDRGHPKAWLKASGYWVRGRAGAHEKLDA</sequence>
<accession>A0A6N8DMG1</accession>
<dbReference type="PANTHER" id="PTHR30157">
    <property type="entry name" value="FERRIC REDUCTASE, NADPH-DEPENDENT"/>
    <property type="match status" value="1"/>
</dbReference>
<dbReference type="Proteomes" id="UP000439113">
    <property type="component" value="Unassembled WGS sequence"/>
</dbReference>
<dbReference type="InterPro" id="IPR017938">
    <property type="entry name" value="Riboflavin_synthase-like_b-brl"/>
</dbReference>
<dbReference type="EMBL" id="WNKS01000010">
    <property type="protein sequence ID" value="MTV31772.1"/>
    <property type="molecule type" value="Genomic_DNA"/>
</dbReference>
<comment type="caution">
    <text evidence="3">The sequence shown here is derived from an EMBL/GenBank/DDBJ whole genome shotgun (WGS) entry which is preliminary data.</text>
</comment>
<dbReference type="Pfam" id="PF04954">
    <property type="entry name" value="SIP"/>
    <property type="match status" value="1"/>
</dbReference>
<dbReference type="InterPro" id="IPR007037">
    <property type="entry name" value="SIP_rossman_dom"/>
</dbReference>
<dbReference type="InterPro" id="IPR017927">
    <property type="entry name" value="FAD-bd_FR_type"/>
</dbReference>
<dbReference type="InterPro" id="IPR013113">
    <property type="entry name" value="SIP_FAD-bd"/>
</dbReference>
<evidence type="ECO:0000313" key="4">
    <source>
        <dbReference type="Proteomes" id="UP000439113"/>
    </source>
</evidence>
<dbReference type="InterPro" id="IPR039261">
    <property type="entry name" value="FNR_nucleotide-bd"/>
</dbReference>
<gene>
    <name evidence="3" type="ORF">GJ654_12305</name>
</gene>
<dbReference type="CDD" id="cd06193">
    <property type="entry name" value="siderophore_interacting"/>
    <property type="match status" value="1"/>
</dbReference>
<evidence type="ECO:0000256" key="1">
    <source>
        <dbReference type="ARBA" id="ARBA00035644"/>
    </source>
</evidence>
<dbReference type="PANTHER" id="PTHR30157:SF0">
    <property type="entry name" value="NADPH-DEPENDENT FERRIC-CHELATE REDUCTASE"/>
    <property type="match status" value="1"/>
</dbReference>
<dbReference type="OrthoDB" id="9814826at2"/>
<feature type="domain" description="FAD-binding FR-type" evidence="2">
    <location>
        <begin position="1"/>
        <end position="89"/>
    </location>
</feature>
<dbReference type="InterPro" id="IPR039374">
    <property type="entry name" value="SIP_fam"/>
</dbReference>